<gene>
    <name evidence="1" type="ORF">MRATA1EN22A_LOCUS4647</name>
</gene>
<evidence type="ECO:0000313" key="2">
    <source>
        <dbReference type="Proteomes" id="UP001162501"/>
    </source>
</evidence>
<dbReference type="EMBL" id="OX596097">
    <property type="protein sequence ID" value="CAM9589316.1"/>
    <property type="molecule type" value="Genomic_DNA"/>
</dbReference>
<dbReference type="Proteomes" id="UP001162501">
    <property type="component" value="Chromosome 13"/>
</dbReference>
<reference evidence="1" key="1">
    <citation type="submission" date="2023-05" db="EMBL/GenBank/DDBJ databases">
        <authorList>
            <consortium name="ELIXIR-Norway"/>
        </authorList>
    </citation>
    <scope>NUCLEOTIDE SEQUENCE</scope>
</reference>
<proteinExistence type="predicted"/>
<name>A0AC59YD76_RANTA</name>
<evidence type="ECO:0000313" key="1">
    <source>
        <dbReference type="EMBL" id="CAM9589316.1"/>
    </source>
</evidence>
<reference evidence="1" key="2">
    <citation type="submission" date="2025-03" db="EMBL/GenBank/DDBJ databases">
        <authorList>
            <consortium name="ELIXIR-Norway"/>
            <consortium name="Elixir Norway"/>
        </authorList>
    </citation>
    <scope>NUCLEOTIDE SEQUENCE</scope>
</reference>
<protein>
    <submittedName>
        <fullName evidence="1">Uncharacterized protein</fullName>
    </submittedName>
</protein>
<organism evidence="1 2">
    <name type="scientific">Rangifer tarandus platyrhynchus</name>
    <name type="common">Svalbard reindeer</name>
    <dbReference type="NCBI Taxonomy" id="3082113"/>
    <lineage>
        <taxon>Eukaryota</taxon>
        <taxon>Metazoa</taxon>
        <taxon>Chordata</taxon>
        <taxon>Craniata</taxon>
        <taxon>Vertebrata</taxon>
        <taxon>Euteleostomi</taxon>
        <taxon>Mammalia</taxon>
        <taxon>Eutheria</taxon>
        <taxon>Laurasiatheria</taxon>
        <taxon>Artiodactyla</taxon>
        <taxon>Ruminantia</taxon>
        <taxon>Pecora</taxon>
        <taxon>Cervidae</taxon>
        <taxon>Odocoileinae</taxon>
        <taxon>Rangifer</taxon>
    </lineage>
</organism>
<accession>A0AC59YD76</accession>
<sequence length="77" mass="9133">MISVREAKAIPRPDGIEWRNKYICVEEPFDGTNTARAVHEKQKFDMIKDQFLKSWHRLKNRKDLNSILPLRAAILKR</sequence>